<dbReference type="EMBL" id="IACK01082547">
    <property type="protein sequence ID" value="LAA81723.1"/>
    <property type="molecule type" value="Transcribed_RNA"/>
</dbReference>
<sequence>MAETPVSVLEKQNERRNGEQCLRHHLHCSLWNLYCLRYIRLKHCRKPVKEKKQIDRGSRVAVTVRRWLTKMCHATKLSCFLFLFSKKRKKKEKATLNPNS</sequence>
<protein>
    <submittedName>
        <fullName evidence="1">Uncharacterized protein</fullName>
    </submittedName>
</protein>
<dbReference type="AlphaFoldDB" id="A0A2D4IBX2"/>
<proteinExistence type="predicted"/>
<accession>A0A2D4IBX2</accession>
<name>A0A2D4IBX2_MICLE</name>
<organism evidence="1">
    <name type="scientific">Micrurus lemniscatus lemniscatus</name>
    <dbReference type="NCBI Taxonomy" id="129467"/>
    <lineage>
        <taxon>Eukaryota</taxon>
        <taxon>Metazoa</taxon>
        <taxon>Chordata</taxon>
        <taxon>Craniata</taxon>
        <taxon>Vertebrata</taxon>
        <taxon>Euteleostomi</taxon>
        <taxon>Lepidosauria</taxon>
        <taxon>Squamata</taxon>
        <taxon>Bifurcata</taxon>
        <taxon>Unidentata</taxon>
        <taxon>Episquamata</taxon>
        <taxon>Toxicofera</taxon>
        <taxon>Serpentes</taxon>
        <taxon>Colubroidea</taxon>
        <taxon>Elapidae</taxon>
        <taxon>Elapinae</taxon>
        <taxon>Micrurus</taxon>
    </lineage>
</organism>
<reference evidence="1" key="1">
    <citation type="submission" date="2017-07" db="EMBL/GenBank/DDBJ databases">
        <authorList>
            <person name="Mikheyev A."/>
            <person name="Grau M."/>
        </authorList>
    </citation>
    <scope>NUCLEOTIDE SEQUENCE</scope>
    <source>
        <tissue evidence="1">Venom_gland</tissue>
    </source>
</reference>
<evidence type="ECO:0000313" key="1">
    <source>
        <dbReference type="EMBL" id="LAA81723.1"/>
    </source>
</evidence>
<reference evidence="1" key="2">
    <citation type="submission" date="2017-11" db="EMBL/GenBank/DDBJ databases">
        <title>Coralsnake Venomics: Analyses of Venom Gland Transcriptomes and Proteomes of Six Brazilian Taxa.</title>
        <authorList>
            <person name="Aird S.D."/>
            <person name="Jorge da Silva N."/>
            <person name="Qiu L."/>
            <person name="Villar-Briones A."/>
            <person name="Aparecida-Saddi V."/>
            <person name="Campos-Telles M.P."/>
            <person name="Grau M."/>
            <person name="Mikheyev A.S."/>
        </authorList>
    </citation>
    <scope>NUCLEOTIDE SEQUENCE</scope>
    <source>
        <tissue evidence="1">Venom_gland</tissue>
    </source>
</reference>
<dbReference type="EMBL" id="IACK01082550">
    <property type="protein sequence ID" value="LAA81728.1"/>
    <property type="molecule type" value="Transcribed_RNA"/>
</dbReference>
<dbReference type="EMBL" id="IACK01082551">
    <property type="protein sequence ID" value="LAA81730.1"/>
    <property type="molecule type" value="Transcribed_RNA"/>
</dbReference>